<proteinExistence type="predicted"/>
<dbReference type="AlphaFoldDB" id="B7K992"/>
<dbReference type="Proteomes" id="UP000002384">
    <property type="component" value="Chromosome"/>
</dbReference>
<evidence type="ECO:0000313" key="1">
    <source>
        <dbReference type="EMBL" id="ACK68575.1"/>
    </source>
</evidence>
<evidence type="ECO:0000313" key="2">
    <source>
        <dbReference type="Proteomes" id="UP000002384"/>
    </source>
</evidence>
<dbReference type="HOGENOM" id="CLU_3355729_0_0_3"/>
<reference evidence="2" key="1">
    <citation type="journal article" date="2011" name="MBio">
        <title>Novel metabolic attributes of the genus Cyanothece, comprising a group of unicellular nitrogen-fixing Cyanobacteria.</title>
        <authorList>
            <person name="Bandyopadhyay A."/>
            <person name="Elvitigala T."/>
            <person name="Welsh E."/>
            <person name="Stockel J."/>
            <person name="Liberton M."/>
            <person name="Min H."/>
            <person name="Sherman L.A."/>
            <person name="Pakrasi H.B."/>
        </authorList>
    </citation>
    <scope>NUCLEOTIDE SEQUENCE [LARGE SCALE GENOMIC DNA]</scope>
    <source>
        <strain evidence="2">PCC 7424</strain>
    </source>
</reference>
<dbReference type="PROSITE" id="PS51257">
    <property type="entry name" value="PROKAR_LIPOPROTEIN"/>
    <property type="match status" value="1"/>
</dbReference>
<keyword evidence="2" id="KW-1185">Reference proteome</keyword>
<protein>
    <submittedName>
        <fullName evidence="1">Uncharacterized protein</fullName>
    </submittedName>
</protein>
<dbReference type="KEGG" id="cyc:PCC7424_0105"/>
<name>B7K992_GLOC7</name>
<dbReference type="EMBL" id="CP001291">
    <property type="protein sequence ID" value="ACK68575.1"/>
    <property type="molecule type" value="Genomic_DNA"/>
</dbReference>
<gene>
    <name evidence="1" type="ordered locus">PCC7424_0105</name>
</gene>
<accession>B7K992</accession>
<sequence>MFPLMRDGGGWGEGGGWGVWGGWGVVGCVPQRITYL</sequence>
<organism evidence="1 2">
    <name type="scientific">Gloeothece citriformis (strain PCC 7424)</name>
    <name type="common">Cyanothece sp. (strain PCC 7424)</name>
    <dbReference type="NCBI Taxonomy" id="65393"/>
    <lineage>
        <taxon>Bacteria</taxon>
        <taxon>Bacillati</taxon>
        <taxon>Cyanobacteriota</taxon>
        <taxon>Cyanophyceae</taxon>
        <taxon>Oscillatoriophycideae</taxon>
        <taxon>Chroococcales</taxon>
        <taxon>Aphanothecaceae</taxon>
        <taxon>Gloeothece</taxon>
        <taxon>Gloeothece citriformis</taxon>
    </lineage>
</organism>